<evidence type="ECO:0008006" key="4">
    <source>
        <dbReference type="Google" id="ProtNLM"/>
    </source>
</evidence>
<dbReference type="OrthoDB" id="7280432at2"/>
<dbReference type="AlphaFoldDB" id="A0A2C7A780"/>
<sequence>MAYLNERHAPSILTRPMMRLLVGGEAIYGVDSLSLESNGFAAADAWSATLAMGPDSKELGFWADAGSIDVELQMALAAPGSMESPPWQTMLVGVLDTTELDPDTDTVTIRGRDLTSRLLEASVMESYPNLKASELATKFAGEHGLQARVTASPGAAGQHYEGDRSVQMSSVFSHAMKKWDLLCYLADREGYEVFIEGRTLVYQPRREPDRENTWLVHVAPGRHTRGASGSSMRTPTAINAVGLKLSKNNWLSKTIEVAVRSADIATGKTVIARYSGGAVTSSAKGPKVRKARPEFDADGIRYEDGPSEEEVEVLGGTPARSKMAKTLSPRRMDPDRTYYTFDIAGLTEDEALKIAQQKHKEITDHERVISFTIPGELAMTPRNMVTLEGTGSSFDQTYYIHSIQRSMSSSGFTQRVECRNSSPRTVAGDAAEDVAETTTAPTTGGEPGEVLPLTEEDLKPGPADVEPPPPSEAPTADPGGWDQ</sequence>
<evidence type="ECO:0000256" key="1">
    <source>
        <dbReference type="SAM" id="MobiDB-lite"/>
    </source>
</evidence>
<dbReference type="Proteomes" id="UP000223527">
    <property type="component" value="Unassembled WGS sequence"/>
</dbReference>
<evidence type="ECO:0000313" key="2">
    <source>
        <dbReference type="EMBL" id="PHK92896.1"/>
    </source>
</evidence>
<proteinExistence type="predicted"/>
<feature type="compositionally biased region" description="Low complexity" evidence="1">
    <location>
        <begin position="473"/>
        <end position="483"/>
    </location>
</feature>
<name>A0A2C7A780_9PROT</name>
<accession>A0A2C7A780</accession>
<gene>
    <name evidence="2" type="ORF">CR162_21530</name>
</gene>
<reference evidence="2 3" key="1">
    <citation type="submission" date="2017-10" db="EMBL/GenBank/DDBJ databases">
        <authorList>
            <person name="Banno H."/>
            <person name="Chua N.-H."/>
        </authorList>
    </citation>
    <scope>NUCLEOTIDE SEQUENCE [LARGE SCALE GENOMIC DNA]</scope>
    <source>
        <strain evidence="2 3">YW11</strain>
    </source>
</reference>
<evidence type="ECO:0000313" key="3">
    <source>
        <dbReference type="Proteomes" id="UP000223527"/>
    </source>
</evidence>
<keyword evidence="3" id="KW-1185">Reference proteome</keyword>
<feature type="region of interest" description="Disordered" evidence="1">
    <location>
        <begin position="418"/>
        <end position="483"/>
    </location>
</feature>
<comment type="caution">
    <text evidence="2">The sequence shown here is derived from an EMBL/GenBank/DDBJ whole genome shotgun (WGS) entry which is preliminary data.</text>
</comment>
<dbReference type="EMBL" id="PDNU01000092">
    <property type="protein sequence ID" value="PHK92896.1"/>
    <property type="molecule type" value="Genomic_DNA"/>
</dbReference>
<dbReference type="RefSeq" id="WP_099097517.1">
    <property type="nucleotide sequence ID" value="NZ_PDNU01000092.1"/>
</dbReference>
<dbReference type="SUPFAM" id="SSF69279">
    <property type="entry name" value="Phage tail proteins"/>
    <property type="match status" value="1"/>
</dbReference>
<protein>
    <recommendedName>
        <fullName evidence="4">Phage late control D family protein</fullName>
    </recommendedName>
</protein>
<organism evidence="2 3">
    <name type="scientific">Teichococcus rhizosphaerae</name>
    <dbReference type="NCBI Taxonomy" id="1335062"/>
    <lineage>
        <taxon>Bacteria</taxon>
        <taxon>Pseudomonadati</taxon>
        <taxon>Pseudomonadota</taxon>
        <taxon>Alphaproteobacteria</taxon>
        <taxon>Acetobacterales</taxon>
        <taxon>Roseomonadaceae</taxon>
        <taxon>Roseomonas</taxon>
    </lineage>
</organism>